<sequence length="214" mass="21967">MTATAASAFDLFGTLVAIDDTPEPAAAVADALAARGITVPDDWASAYREPHSNAEEGAEVPLPAHVAAALASRGVDVSDTTAGQAVIDAFDPVVETRTGAVKAVAAASEVGPVGLLSNCAVPELVARTLRRSALDREVFDAVVVSVDCGWRKPDPRAFETVARQLDVETADLVVVGDTPATDGGITDCGGEFIDIAETSLPNLKASLTEGQPCR</sequence>
<dbReference type="OrthoDB" id="238326at2157"/>
<dbReference type="Proteomes" id="UP000276588">
    <property type="component" value="Unassembled WGS sequence"/>
</dbReference>
<keyword evidence="2 3" id="KW-0378">Hydrolase</keyword>
<proteinExistence type="inferred from homology"/>
<reference evidence="3 4" key="1">
    <citation type="submission" date="2018-06" db="EMBL/GenBank/DDBJ databases">
        <title>Halonotius sp. F13-13 a new haloarchaeeon isolated from a solar saltern from Isla Cristina, Huelva, Spain.</title>
        <authorList>
            <person name="Duran-Viseras A."/>
            <person name="Sanchez-Porro C."/>
            <person name="Ventosa A."/>
        </authorList>
    </citation>
    <scope>NUCLEOTIDE SEQUENCE [LARGE SCALE GENOMIC DNA]</scope>
    <source>
        <strain evidence="3 4">F13-13</strain>
    </source>
</reference>
<protein>
    <submittedName>
        <fullName evidence="3">HAD family hydrolase</fullName>
    </submittedName>
</protein>
<evidence type="ECO:0000256" key="1">
    <source>
        <dbReference type="ARBA" id="ARBA00007958"/>
    </source>
</evidence>
<dbReference type="PANTHER" id="PTHR43316">
    <property type="entry name" value="HYDROLASE, HALOACID DELAHOGENASE-RELATED"/>
    <property type="match status" value="1"/>
</dbReference>
<evidence type="ECO:0000313" key="3">
    <source>
        <dbReference type="EMBL" id="RJX44248.1"/>
    </source>
</evidence>
<evidence type="ECO:0000313" key="4">
    <source>
        <dbReference type="Proteomes" id="UP000276588"/>
    </source>
</evidence>
<dbReference type="InterPro" id="IPR006439">
    <property type="entry name" value="HAD-SF_hydro_IA"/>
</dbReference>
<dbReference type="InterPro" id="IPR036412">
    <property type="entry name" value="HAD-like_sf"/>
</dbReference>
<comment type="caution">
    <text evidence="3">The sequence shown here is derived from an EMBL/GenBank/DDBJ whole genome shotgun (WGS) entry which is preliminary data.</text>
</comment>
<dbReference type="RefSeq" id="WP_120101735.1">
    <property type="nucleotide sequence ID" value="NZ_QKNY01000005.1"/>
</dbReference>
<dbReference type="SUPFAM" id="SSF56784">
    <property type="entry name" value="HAD-like"/>
    <property type="match status" value="1"/>
</dbReference>
<dbReference type="InterPro" id="IPR051540">
    <property type="entry name" value="S-2-haloacid_dehalogenase"/>
</dbReference>
<organism evidence="3 4">
    <name type="scientific">Halonotius aquaticus</name>
    <dbReference type="NCBI Taxonomy" id="2216978"/>
    <lineage>
        <taxon>Archaea</taxon>
        <taxon>Methanobacteriati</taxon>
        <taxon>Methanobacteriota</taxon>
        <taxon>Stenosarchaea group</taxon>
        <taxon>Halobacteria</taxon>
        <taxon>Halobacteriales</taxon>
        <taxon>Haloferacaceae</taxon>
        <taxon>Halonotius</taxon>
    </lineage>
</organism>
<dbReference type="EMBL" id="QKNY01000005">
    <property type="protein sequence ID" value="RJX44248.1"/>
    <property type="molecule type" value="Genomic_DNA"/>
</dbReference>
<dbReference type="PANTHER" id="PTHR43316:SF3">
    <property type="entry name" value="HALOACID DEHALOGENASE, TYPE II (AFU_ORTHOLOGUE AFUA_2G07750)-RELATED"/>
    <property type="match status" value="1"/>
</dbReference>
<name>A0A3A6PPU7_9EURY</name>
<dbReference type="InterPro" id="IPR023214">
    <property type="entry name" value="HAD_sf"/>
</dbReference>
<comment type="similarity">
    <text evidence="1">Belongs to the HAD-like hydrolase superfamily.</text>
</comment>
<evidence type="ECO:0000256" key="2">
    <source>
        <dbReference type="ARBA" id="ARBA00022801"/>
    </source>
</evidence>
<dbReference type="AlphaFoldDB" id="A0A3A6PPU7"/>
<accession>A0A3A6PPU7</accession>
<dbReference type="NCBIfam" id="TIGR01549">
    <property type="entry name" value="HAD-SF-IA-v1"/>
    <property type="match status" value="1"/>
</dbReference>
<dbReference type="Gene3D" id="3.40.50.1000">
    <property type="entry name" value="HAD superfamily/HAD-like"/>
    <property type="match status" value="1"/>
</dbReference>
<gene>
    <name evidence="3" type="ORF">DM826_04020</name>
</gene>
<keyword evidence="4" id="KW-1185">Reference proteome</keyword>
<dbReference type="GO" id="GO:0016787">
    <property type="term" value="F:hydrolase activity"/>
    <property type="evidence" value="ECO:0007669"/>
    <property type="project" value="UniProtKB-KW"/>
</dbReference>
<dbReference type="Pfam" id="PF00702">
    <property type="entry name" value="Hydrolase"/>
    <property type="match status" value="1"/>
</dbReference>